<evidence type="ECO:0000256" key="2">
    <source>
        <dbReference type="ARBA" id="ARBA00009810"/>
    </source>
</evidence>
<evidence type="ECO:0000256" key="9">
    <source>
        <dbReference type="ARBA" id="ARBA00023237"/>
    </source>
</evidence>
<keyword evidence="4 10" id="KW-1134">Transmembrane beta strand</keyword>
<keyword evidence="9 10" id="KW-0998">Cell outer membrane</keyword>
<sequence>MKHQNSITGQRLAQPRFLLSAVAVAVLALTNAAAAQDASMQRVEVTGSSIKRLATENALPVTTIKAEELLVRGLTTMSEVAVALTVASTNEPVGGGGSGTMINMRGLNTNRTLVLLNGRRLANEALGDSSVNVDVIPMAAMERVEVLRDGASALYGTDAIAGVVNFITKKSITGVTVSASTVQPEQSGGGAQRRAGFVAGKGDLATDGWNIYTAFDTQRRDSLLQRDRPNITDPALIAQLGGTPFTANTSGGASSPANFTIYRNGRSANITGNPYFAAGCVSPLANQTTLPSTRTNANGAKTCITDPTIYPELLPEAQQTTLFTRGSLAHGDGGLLSVELNLSKSYIDASDAPQPFGANTDYDRLTASRVPLMITRASKWYPGGSGGVPAVAGLNGEDLALTWSLDELGAVTTHDEQLNHRLVVADEGQFKGWDYRGGLSYAYSKRNIGFKDNFVRTPGLYAGVANGTLNPFGPQDTAGRAYLDSISADGLEYRSADVRYYGADVNLSRTLMDLGGGALGLAVGADWHRETFEENMNMLGDQVVYKVSGTPGRNPSGSRRVAGMYAELDAPVTKTLDLNFAVRADHFSDFGSTVNPKASFRYQPMKELMFRGTVSKGFRAPTLPELYGTPRTLTPSTSNWDDPLLCPSATPGVPGTGTLTTDPRYAGLGLDASRVCNTRLTTLTGANPDLEPEKSKTFTVGVVIEPVKNFVATVDFWKIEMEGTIAQVAEDTIFNNLGQYQDLFVRNANGTLAYITKTRLNMGGLRTQGVDIALNYSLPTASYGRFGFSLDGTYTDKYEGQNEAGGAWTDSVGKNGALATGATSSNTYVYKWKHQARVNWAYGPFFAQLTQQYSSSYEDTNALATQKPGQPFFNVIAPYRVYNLSTSWKVNKQLKVGAGVNNLFDEDPPLSNQRLSSRVVFARNVAKPIGRTFTVRADYAF</sequence>
<dbReference type="EMBL" id="FOLD01000022">
    <property type="protein sequence ID" value="SFD32430.1"/>
    <property type="molecule type" value="Genomic_DNA"/>
</dbReference>
<dbReference type="Pfam" id="PF07715">
    <property type="entry name" value="Plug"/>
    <property type="match status" value="1"/>
</dbReference>
<dbReference type="InterPro" id="IPR037066">
    <property type="entry name" value="Plug_dom_sf"/>
</dbReference>
<keyword evidence="8" id="KW-0675">Receptor</keyword>
<dbReference type="RefSeq" id="WP_177207802.1">
    <property type="nucleotide sequence ID" value="NZ_FOLD01000022.1"/>
</dbReference>
<dbReference type="PROSITE" id="PS52016">
    <property type="entry name" value="TONB_DEPENDENT_REC_3"/>
    <property type="match status" value="1"/>
</dbReference>
<dbReference type="STRING" id="1164594.SAMN05216204_12220"/>
<dbReference type="PANTHER" id="PTHR47234:SF2">
    <property type="entry name" value="TONB-DEPENDENT RECEPTOR"/>
    <property type="match status" value="1"/>
</dbReference>
<dbReference type="Gene3D" id="2.40.170.20">
    <property type="entry name" value="TonB-dependent receptor, beta-barrel domain"/>
    <property type="match status" value="1"/>
</dbReference>
<name>A0A1I1RPH7_9BURK</name>
<evidence type="ECO:0000259" key="14">
    <source>
        <dbReference type="Pfam" id="PF07715"/>
    </source>
</evidence>
<feature type="signal peptide" evidence="12">
    <location>
        <begin position="1"/>
        <end position="35"/>
    </location>
</feature>
<keyword evidence="3 10" id="KW-0813">Transport</keyword>
<keyword evidence="12" id="KW-0732">Signal</keyword>
<feature type="chain" id="PRO_5011560553" evidence="12">
    <location>
        <begin position="36"/>
        <end position="941"/>
    </location>
</feature>
<evidence type="ECO:0000313" key="16">
    <source>
        <dbReference type="Proteomes" id="UP000198639"/>
    </source>
</evidence>
<gene>
    <name evidence="15" type="ORF">SAMN05216204_12220</name>
</gene>
<protein>
    <submittedName>
        <fullName evidence="15">Iron complex outermembrane recepter protein</fullName>
    </submittedName>
</protein>
<keyword evidence="5 10" id="KW-0812">Transmembrane</keyword>
<evidence type="ECO:0000259" key="13">
    <source>
        <dbReference type="Pfam" id="PF00593"/>
    </source>
</evidence>
<reference evidence="16" key="1">
    <citation type="submission" date="2016-10" db="EMBL/GenBank/DDBJ databases">
        <authorList>
            <person name="Varghese N."/>
            <person name="Submissions S."/>
        </authorList>
    </citation>
    <scope>NUCLEOTIDE SEQUENCE [LARGE SCALE GENOMIC DNA]</scope>
    <source>
        <strain evidence="16">CGMCC 1.12041</strain>
    </source>
</reference>
<dbReference type="Proteomes" id="UP000198639">
    <property type="component" value="Unassembled WGS sequence"/>
</dbReference>
<evidence type="ECO:0000256" key="1">
    <source>
        <dbReference type="ARBA" id="ARBA00004571"/>
    </source>
</evidence>
<evidence type="ECO:0000256" key="8">
    <source>
        <dbReference type="ARBA" id="ARBA00023170"/>
    </source>
</evidence>
<keyword evidence="6 11" id="KW-0798">TonB box</keyword>
<dbReference type="SUPFAM" id="SSF56935">
    <property type="entry name" value="Porins"/>
    <property type="match status" value="1"/>
</dbReference>
<evidence type="ECO:0000256" key="10">
    <source>
        <dbReference type="PROSITE-ProRule" id="PRU01360"/>
    </source>
</evidence>
<dbReference type="InterPro" id="IPR036942">
    <property type="entry name" value="Beta-barrel_TonB_sf"/>
</dbReference>
<feature type="domain" description="TonB-dependent receptor-like beta-barrel" evidence="13">
    <location>
        <begin position="412"/>
        <end position="903"/>
    </location>
</feature>
<evidence type="ECO:0000256" key="11">
    <source>
        <dbReference type="RuleBase" id="RU003357"/>
    </source>
</evidence>
<organism evidence="15 16">
    <name type="scientific">Massilia yuzhufengensis</name>
    <dbReference type="NCBI Taxonomy" id="1164594"/>
    <lineage>
        <taxon>Bacteria</taxon>
        <taxon>Pseudomonadati</taxon>
        <taxon>Pseudomonadota</taxon>
        <taxon>Betaproteobacteria</taxon>
        <taxon>Burkholderiales</taxon>
        <taxon>Oxalobacteraceae</taxon>
        <taxon>Telluria group</taxon>
        <taxon>Massilia</taxon>
    </lineage>
</organism>
<evidence type="ECO:0000313" key="15">
    <source>
        <dbReference type="EMBL" id="SFD32430.1"/>
    </source>
</evidence>
<dbReference type="Gene3D" id="2.170.130.10">
    <property type="entry name" value="TonB-dependent receptor, plug domain"/>
    <property type="match status" value="1"/>
</dbReference>
<evidence type="ECO:0000256" key="12">
    <source>
        <dbReference type="SAM" id="SignalP"/>
    </source>
</evidence>
<evidence type="ECO:0000256" key="6">
    <source>
        <dbReference type="ARBA" id="ARBA00023077"/>
    </source>
</evidence>
<evidence type="ECO:0000256" key="7">
    <source>
        <dbReference type="ARBA" id="ARBA00023136"/>
    </source>
</evidence>
<comment type="subcellular location">
    <subcellularLocation>
        <location evidence="1 10">Cell outer membrane</location>
        <topology evidence="1 10">Multi-pass membrane protein</topology>
    </subcellularLocation>
</comment>
<evidence type="ECO:0000256" key="4">
    <source>
        <dbReference type="ARBA" id="ARBA00022452"/>
    </source>
</evidence>
<dbReference type="InterPro" id="IPR000531">
    <property type="entry name" value="Beta-barrel_TonB"/>
</dbReference>
<keyword evidence="7 10" id="KW-0472">Membrane</keyword>
<accession>A0A1I1RPH7</accession>
<evidence type="ECO:0000256" key="5">
    <source>
        <dbReference type="ARBA" id="ARBA00022692"/>
    </source>
</evidence>
<evidence type="ECO:0000256" key="3">
    <source>
        <dbReference type="ARBA" id="ARBA00022448"/>
    </source>
</evidence>
<dbReference type="AlphaFoldDB" id="A0A1I1RPH7"/>
<feature type="domain" description="TonB-dependent receptor plug" evidence="14">
    <location>
        <begin position="58"/>
        <end position="163"/>
    </location>
</feature>
<dbReference type="GO" id="GO:0009279">
    <property type="term" value="C:cell outer membrane"/>
    <property type="evidence" value="ECO:0007669"/>
    <property type="project" value="UniProtKB-SubCell"/>
</dbReference>
<comment type="similarity">
    <text evidence="2 10 11">Belongs to the TonB-dependent receptor family.</text>
</comment>
<dbReference type="PANTHER" id="PTHR47234">
    <property type="match status" value="1"/>
</dbReference>
<dbReference type="InterPro" id="IPR039426">
    <property type="entry name" value="TonB-dep_rcpt-like"/>
</dbReference>
<dbReference type="InterPro" id="IPR012910">
    <property type="entry name" value="Plug_dom"/>
</dbReference>
<proteinExistence type="inferred from homology"/>
<keyword evidence="16" id="KW-1185">Reference proteome</keyword>
<dbReference type="Pfam" id="PF00593">
    <property type="entry name" value="TonB_dep_Rec_b-barrel"/>
    <property type="match status" value="1"/>
</dbReference>